<evidence type="ECO:0000256" key="7">
    <source>
        <dbReference type="PROSITE-ProRule" id="PRU00703"/>
    </source>
</evidence>
<evidence type="ECO:0000256" key="1">
    <source>
        <dbReference type="ARBA" id="ARBA00004141"/>
    </source>
</evidence>
<feature type="transmembrane region" description="Helical" evidence="10">
    <location>
        <begin position="129"/>
        <end position="149"/>
    </location>
</feature>
<dbReference type="InterPro" id="IPR044751">
    <property type="entry name" value="Ion_transp-like_CBS"/>
</dbReference>
<feature type="transmembrane region" description="Helical" evidence="10">
    <location>
        <begin position="88"/>
        <end position="108"/>
    </location>
</feature>
<sequence>MTLLLLYLALAVGISFICSILEAVILSINISHISVIEKKHRKAGKVLKHVKVNIHYSIPAILILNTLAHTLGAAGIGAQAAAMYGNEWLFLISVILTLIILFFSEIIPKTIGAMYYKQLAIPSAYIIKVFIFVTYPLIILSGFITNIFIKNSKQKEQLITREELLASTLIGEDEGIIDEKESDIIENVLKLQNFKLKDILTPRSVMFAVEEGMKLQDILKLENIYKFSRVPVYKNNIDNITGVVLVKNIFANVLNNKDVTAFDIKNDLTKLNENIPVSKVLDMFLSKREHMALVVDSYDQTEGIVTLEDCIETMLGVEIVDESDTSENMQELAKKKMKEKRKIRKKK</sequence>
<accession>A0A6S6T0F9</accession>
<proteinExistence type="predicted"/>
<keyword evidence="5 7" id="KW-0129">CBS domain</keyword>
<evidence type="ECO:0000256" key="5">
    <source>
        <dbReference type="ARBA" id="ARBA00023122"/>
    </source>
</evidence>
<dbReference type="Pfam" id="PF00571">
    <property type="entry name" value="CBS"/>
    <property type="match status" value="1"/>
</dbReference>
<evidence type="ECO:0000259" key="12">
    <source>
        <dbReference type="PROSITE" id="PS51846"/>
    </source>
</evidence>
<evidence type="ECO:0000259" key="11">
    <source>
        <dbReference type="PROSITE" id="PS51371"/>
    </source>
</evidence>
<dbReference type="CDD" id="cd04590">
    <property type="entry name" value="CBS_pair_CorC_HlyC_assoc"/>
    <property type="match status" value="1"/>
</dbReference>
<reference evidence="13" key="1">
    <citation type="submission" date="2020-01" db="EMBL/GenBank/DDBJ databases">
        <authorList>
            <person name="Meier V. D."/>
            <person name="Meier V D."/>
        </authorList>
    </citation>
    <scope>NUCLEOTIDE SEQUENCE</scope>
    <source>
        <strain evidence="13">HLG_WM_MAG_12</strain>
    </source>
</reference>
<feature type="compositionally biased region" description="Basic residues" evidence="9">
    <location>
        <begin position="335"/>
        <end position="347"/>
    </location>
</feature>
<protein>
    <recommendedName>
        <fullName evidence="14">Magnesium and cobalt efflux protein CorC</fullName>
    </recommendedName>
</protein>
<evidence type="ECO:0000256" key="10">
    <source>
        <dbReference type="SAM" id="Phobius"/>
    </source>
</evidence>
<dbReference type="SUPFAM" id="SSF54631">
    <property type="entry name" value="CBS-domain pair"/>
    <property type="match status" value="1"/>
</dbReference>
<dbReference type="Gene3D" id="3.10.580.10">
    <property type="entry name" value="CBS-domain"/>
    <property type="match status" value="1"/>
</dbReference>
<dbReference type="GO" id="GO:0005886">
    <property type="term" value="C:plasma membrane"/>
    <property type="evidence" value="ECO:0007669"/>
    <property type="project" value="TreeGrafter"/>
</dbReference>
<dbReference type="EMBL" id="CACVAW010000033">
    <property type="protein sequence ID" value="CAA6808702.1"/>
    <property type="molecule type" value="Genomic_DNA"/>
</dbReference>
<dbReference type="InterPro" id="IPR046342">
    <property type="entry name" value="CBS_dom_sf"/>
</dbReference>
<dbReference type="PROSITE" id="PS51846">
    <property type="entry name" value="CNNM"/>
    <property type="match status" value="1"/>
</dbReference>
<dbReference type="PANTHER" id="PTHR22777">
    <property type="entry name" value="HEMOLYSIN-RELATED"/>
    <property type="match status" value="1"/>
</dbReference>
<feature type="domain" description="CBS" evidence="11">
    <location>
        <begin position="264"/>
        <end position="322"/>
    </location>
</feature>
<evidence type="ECO:0000256" key="4">
    <source>
        <dbReference type="ARBA" id="ARBA00022989"/>
    </source>
</evidence>
<organism evidence="13">
    <name type="scientific">uncultured Campylobacterales bacterium</name>
    <dbReference type="NCBI Taxonomy" id="352960"/>
    <lineage>
        <taxon>Bacteria</taxon>
        <taxon>Pseudomonadati</taxon>
        <taxon>Campylobacterota</taxon>
        <taxon>Epsilonproteobacteria</taxon>
        <taxon>Campylobacterales</taxon>
        <taxon>environmental samples</taxon>
    </lineage>
</organism>
<keyword evidence="6 8" id="KW-0472">Membrane</keyword>
<dbReference type="InterPro" id="IPR000644">
    <property type="entry name" value="CBS_dom"/>
</dbReference>
<comment type="subcellular location">
    <subcellularLocation>
        <location evidence="1">Membrane</location>
        <topology evidence="1">Multi-pass membrane protein</topology>
    </subcellularLocation>
</comment>
<feature type="transmembrane region" description="Helical" evidence="10">
    <location>
        <begin position="6"/>
        <end position="35"/>
    </location>
</feature>
<evidence type="ECO:0000313" key="13">
    <source>
        <dbReference type="EMBL" id="CAA6808702.1"/>
    </source>
</evidence>
<evidence type="ECO:0008006" key="14">
    <source>
        <dbReference type="Google" id="ProtNLM"/>
    </source>
</evidence>
<evidence type="ECO:0000256" key="8">
    <source>
        <dbReference type="PROSITE-ProRule" id="PRU01193"/>
    </source>
</evidence>
<dbReference type="PANTHER" id="PTHR22777:SF4">
    <property type="entry name" value="UPF0053 PROTEIN SLL1254"/>
    <property type="match status" value="1"/>
</dbReference>
<feature type="transmembrane region" description="Helical" evidence="10">
    <location>
        <begin position="56"/>
        <end position="82"/>
    </location>
</feature>
<dbReference type="InterPro" id="IPR002550">
    <property type="entry name" value="CNNM"/>
</dbReference>
<keyword evidence="4 8" id="KW-1133">Transmembrane helix</keyword>
<name>A0A6S6T0F9_9BACT</name>
<evidence type="ECO:0000256" key="2">
    <source>
        <dbReference type="ARBA" id="ARBA00022692"/>
    </source>
</evidence>
<feature type="region of interest" description="Disordered" evidence="9">
    <location>
        <begin position="328"/>
        <end position="347"/>
    </location>
</feature>
<keyword evidence="3" id="KW-0677">Repeat</keyword>
<evidence type="ECO:0000256" key="3">
    <source>
        <dbReference type="ARBA" id="ARBA00022737"/>
    </source>
</evidence>
<gene>
    <name evidence="13" type="ORF">HELGO_WM16522</name>
</gene>
<keyword evidence="2 8" id="KW-0812">Transmembrane</keyword>
<dbReference type="AlphaFoldDB" id="A0A6S6T0F9"/>
<dbReference type="PROSITE" id="PS51371">
    <property type="entry name" value="CBS"/>
    <property type="match status" value="1"/>
</dbReference>
<evidence type="ECO:0000256" key="6">
    <source>
        <dbReference type="ARBA" id="ARBA00023136"/>
    </source>
</evidence>
<dbReference type="Pfam" id="PF01595">
    <property type="entry name" value="CNNM"/>
    <property type="match status" value="1"/>
</dbReference>
<feature type="domain" description="CNNM transmembrane" evidence="12">
    <location>
        <begin position="1"/>
        <end position="181"/>
    </location>
</feature>
<evidence type="ECO:0000256" key="9">
    <source>
        <dbReference type="SAM" id="MobiDB-lite"/>
    </source>
</evidence>